<dbReference type="EMBL" id="CP031555">
    <property type="protein sequence ID" value="AXO15655.1"/>
    <property type="molecule type" value="Genomic_DNA"/>
</dbReference>
<evidence type="ECO:0000256" key="1">
    <source>
        <dbReference type="SAM" id="SignalP"/>
    </source>
</evidence>
<evidence type="ECO:0000313" key="2">
    <source>
        <dbReference type="EMBL" id="AXO15655.1"/>
    </source>
</evidence>
<protein>
    <submittedName>
        <fullName evidence="2">Uncharacterized protein</fullName>
    </submittedName>
</protein>
<evidence type="ECO:0000313" key="3">
    <source>
        <dbReference type="Proteomes" id="UP000256971"/>
    </source>
</evidence>
<dbReference type="RefSeq" id="WP_064788445.1">
    <property type="nucleotide sequence ID" value="NZ_CP031555.1"/>
</dbReference>
<dbReference type="Proteomes" id="UP000256971">
    <property type="component" value="Chromosome"/>
</dbReference>
<gene>
    <name evidence="2" type="ORF">DY252_16565</name>
</gene>
<sequence length="87" mass="9443">MKNAMIVFASLMFMASPAFANGGDEESTSSSSEDSLIEQVQGATQRQKCWSAKNCTGKVLSNRDAHNCKDKSKGKSWESKFGVCTNL</sequence>
<feature type="chain" id="PRO_5045429274" evidence="1">
    <location>
        <begin position="21"/>
        <end position="87"/>
    </location>
</feature>
<organism evidence="2 3">
    <name type="scientific">Thalassospira indica</name>
    <dbReference type="NCBI Taxonomy" id="1891279"/>
    <lineage>
        <taxon>Bacteria</taxon>
        <taxon>Pseudomonadati</taxon>
        <taxon>Pseudomonadota</taxon>
        <taxon>Alphaproteobacteria</taxon>
        <taxon>Rhodospirillales</taxon>
        <taxon>Thalassospiraceae</taxon>
        <taxon>Thalassospira</taxon>
    </lineage>
</organism>
<accession>A0ABM6Y2C0</accession>
<reference evidence="2 3" key="1">
    <citation type="submission" date="2018-08" db="EMBL/GenBank/DDBJ databases">
        <title>Complete genome sequence of type strain Thalassospira indica MCCC 1A01103T, isolated from isolated from deep seawater of the Indian Ocean.</title>
        <authorList>
            <person name="Liu Y."/>
        </authorList>
    </citation>
    <scope>NUCLEOTIDE SEQUENCE [LARGE SCALE GENOMIC DNA]</scope>
    <source>
        <strain evidence="2 3">PB8BT</strain>
    </source>
</reference>
<name>A0ABM6Y2C0_9PROT</name>
<keyword evidence="3" id="KW-1185">Reference proteome</keyword>
<feature type="signal peptide" evidence="1">
    <location>
        <begin position="1"/>
        <end position="20"/>
    </location>
</feature>
<proteinExistence type="predicted"/>
<keyword evidence="1" id="KW-0732">Signal</keyword>